<dbReference type="InterPro" id="IPR013802">
    <property type="entry name" value="Formiminotransferase_C"/>
</dbReference>
<dbReference type="PANTHER" id="PTHR12234">
    <property type="entry name" value="FORMIMINOTRANSFERASE-CYCLODEAMINASE"/>
    <property type="match status" value="1"/>
</dbReference>
<dbReference type="NCBIfam" id="TIGR02024">
    <property type="entry name" value="FtcD"/>
    <property type="match status" value="1"/>
</dbReference>
<dbReference type="GO" id="GO:0019556">
    <property type="term" value="P:L-histidine catabolic process to glutamate and formamide"/>
    <property type="evidence" value="ECO:0007669"/>
    <property type="project" value="UniProtKB-UniPathway"/>
</dbReference>
<organism evidence="10">
    <name type="scientific">bioreactor metagenome</name>
    <dbReference type="NCBI Taxonomy" id="1076179"/>
    <lineage>
        <taxon>unclassified sequences</taxon>
        <taxon>metagenomes</taxon>
        <taxon>ecological metagenomes</taxon>
    </lineage>
</organism>
<keyword evidence="4" id="KW-0963">Cytoplasm</keyword>
<dbReference type="GO" id="GO:0005542">
    <property type="term" value="F:folic acid binding"/>
    <property type="evidence" value="ECO:0007669"/>
    <property type="project" value="UniProtKB-KW"/>
</dbReference>
<feature type="domain" description="Formiminotransferase N-terminal subdomain" evidence="9">
    <location>
        <begin position="1"/>
        <end position="157"/>
    </location>
</feature>
<dbReference type="InterPro" id="IPR037070">
    <property type="entry name" value="Formiminotransferase_C_sf"/>
</dbReference>
<name>A0A645CUG4_9ZZZZ</name>
<dbReference type="InterPro" id="IPR022384">
    <property type="entry name" value="FormiminoTrfase_cat_dom_sf"/>
</dbReference>
<dbReference type="EMBL" id="VSSQ01029983">
    <property type="protein sequence ID" value="MPM80342.1"/>
    <property type="molecule type" value="Genomic_DNA"/>
</dbReference>
<dbReference type="SMART" id="SM01222">
    <property type="entry name" value="FTCD_N"/>
    <property type="match status" value="1"/>
</dbReference>
<dbReference type="InterPro" id="IPR012886">
    <property type="entry name" value="Formiminotransferase_N"/>
</dbReference>
<dbReference type="AlphaFoldDB" id="A0A645CUG4"/>
<keyword evidence="5 10" id="KW-0808">Transferase</keyword>
<dbReference type="InterPro" id="IPR051623">
    <property type="entry name" value="FTCD"/>
</dbReference>
<dbReference type="GO" id="GO:0019557">
    <property type="term" value="P:L-histidine catabolic process to glutamate and formate"/>
    <property type="evidence" value="ECO:0007669"/>
    <property type="project" value="UniProtKB-UniPathway"/>
</dbReference>
<evidence type="ECO:0000256" key="5">
    <source>
        <dbReference type="ARBA" id="ARBA00022679"/>
    </source>
</evidence>
<proteinExistence type="predicted"/>
<evidence type="ECO:0000256" key="6">
    <source>
        <dbReference type="ARBA" id="ARBA00022808"/>
    </source>
</evidence>
<dbReference type="SUPFAM" id="SSF55116">
    <property type="entry name" value="Formiminotransferase domain of formiminotransferase-cyclodeaminase"/>
    <property type="match status" value="2"/>
</dbReference>
<dbReference type="InterPro" id="IPR004227">
    <property type="entry name" value="Formiminotransferase_cat"/>
</dbReference>
<keyword evidence="6" id="KW-0369">Histidine metabolism</keyword>
<comment type="pathway">
    <text evidence="2">Amino-acid degradation; L-histidine degradation into L-glutamate; L-glutamate from N-formimidoyl-L-glutamate (transferase route): step 1/1.</text>
</comment>
<evidence type="ECO:0000256" key="7">
    <source>
        <dbReference type="ARBA" id="ARBA00022954"/>
    </source>
</evidence>
<evidence type="ECO:0000313" key="10">
    <source>
        <dbReference type="EMBL" id="MPM80342.1"/>
    </source>
</evidence>
<dbReference type="Gene3D" id="3.30.990.10">
    <property type="entry name" value="Formiminotransferase, N-terminal subdomain"/>
    <property type="match status" value="1"/>
</dbReference>
<dbReference type="Gene3D" id="3.30.70.670">
    <property type="entry name" value="Formiminotransferase, C-terminal subdomain"/>
    <property type="match status" value="1"/>
</dbReference>
<comment type="subcellular location">
    <subcellularLocation>
        <location evidence="1">Cytoplasm</location>
    </subcellularLocation>
</comment>
<dbReference type="SMART" id="SM01221">
    <property type="entry name" value="FTCD"/>
    <property type="match status" value="1"/>
</dbReference>
<sequence length="276" mass="30826">MNEIRNIEGCELLDVEADASHNRVVVTFTGTPEAAVEAAFQACKKAAELIDLTQHTGEHPRMGATDVIPFVPVSEMTMKECVKLSQLLGQRIADELHIPVYLYENAATKPERKNLADVRRGQFEGIRDEMHLPERKPDFGPQQIHPTAGCTAVGARKPLVAFNVNLSTADLEIANAIARKIRGSSGGFMHVKALGVMLEDRKMAQVSMNLVDYKKTSVHHAFEFVKREAQRYGVSVVGSEIIGLLPMEALMEAAVWYLQVEYFKSEQVLEKRVYRF</sequence>
<dbReference type="EC" id="2.1.2.5" evidence="3"/>
<evidence type="ECO:0000256" key="1">
    <source>
        <dbReference type="ARBA" id="ARBA00004496"/>
    </source>
</evidence>
<evidence type="ECO:0000256" key="4">
    <source>
        <dbReference type="ARBA" id="ARBA00022490"/>
    </source>
</evidence>
<reference evidence="10" key="1">
    <citation type="submission" date="2019-08" db="EMBL/GenBank/DDBJ databases">
        <authorList>
            <person name="Kucharzyk K."/>
            <person name="Murdoch R.W."/>
            <person name="Higgins S."/>
            <person name="Loffler F."/>
        </authorList>
    </citation>
    <scope>NUCLEOTIDE SEQUENCE</scope>
</reference>
<gene>
    <name evidence="10" type="ORF">SDC9_127389</name>
</gene>
<evidence type="ECO:0000259" key="9">
    <source>
        <dbReference type="SMART" id="SM01222"/>
    </source>
</evidence>
<dbReference type="GO" id="GO:0005737">
    <property type="term" value="C:cytoplasm"/>
    <property type="evidence" value="ECO:0007669"/>
    <property type="project" value="UniProtKB-SubCell"/>
</dbReference>
<protein>
    <recommendedName>
        <fullName evidence="3">glutamate formimidoyltransferase</fullName>
        <ecNumber evidence="3">2.1.2.5</ecNumber>
    </recommendedName>
</protein>
<evidence type="ECO:0000256" key="2">
    <source>
        <dbReference type="ARBA" id="ARBA00005082"/>
    </source>
</evidence>
<feature type="domain" description="Formiminotransferase C-terminal subdomain" evidence="8">
    <location>
        <begin position="158"/>
        <end position="272"/>
    </location>
</feature>
<comment type="caution">
    <text evidence="10">The sequence shown here is derived from an EMBL/GenBank/DDBJ whole genome shotgun (WGS) entry which is preliminary data.</text>
</comment>
<dbReference type="UniPathway" id="UPA00379">
    <property type="reaction ID" value="UER00555"/>
</dbReference>
<dbReference type="Pfam" id="PF07837">
    <property type="entry name" value="FTCD_N"/>
    <property type="match status" value="1"/>
</dbReference>
<dbReference type="Pfam" id="PF02971">
    <property type="entry name" value="FTCD"/>
    <property type="match status" value="1"/>
</dbReference>
<dbReference type="InterPro" id="IPR037064">
    <property type="entry name" value="Formiminotransferase_N_sf"/>
</dbReference>
<evidence type="ECO:0000259" key="8">
    <source>
        <dbReference type="SMART" id="SM01221"/>
    </source>
</evidence>
<evidence type="ECO:0000256" key="3">
    <source>
        <dbReference type="ARBA" id="ARBA00012252"/>
    </source>
</evidence>
<dbReference type="GO" id="GO:0030409">
    <property type="term" value="F:glutamate formimidoyltransferase activity"/>
    <property type="evidence" value="ECO:0007669"/>
    <property type="project" value="UniProtKB-EC"/>
</dbReference>
<dbReference type="PANTHER" id="PTHR12234:SF8">
    <property type="entry name" value="FORMIMINOTRANSFERASE-CYCLODEAMINASE"/>
    <property type="match status" value="1"/>
</dbReference>
<accession>A0A645CUG4</accession>
<keyword evidence="7" id="KW-0290">Folate-binding</keyword>